<proteinExistence type="predicted"/>
<organism evidence="2 3">
    <name type="scientific">Candidatus Synechococcus spongiarum 142</name>
    <dbReference type="NCBI Taxonomy" id="1608213"/>
    <lineage>
        <taxon>Bacteria</taxon>
        <taxon>Bacillati</taxon>
        <taxon>Cyanobacteriota</taxon>
        <taxon>Cyanophyceae</taxon>
        <taxon>Synechococcales</taxon>
        <taxon>Synechococcaceae</taxon>
        <taxon>Synechococcus</taxon>
    </lineage>
</organism>
<sequence>MTKQGRDKDTENDRMGSVLIFSSVWFWRIGMAMIVQLHVNRPQPLLGFSLSCCAMKVSGFI</sequence>
<dbReference type="AlphaFoldDB" id="A0A6N3X7P7"/>
<gene>
    <name evidence="2" type="ORF">TH68_07000</name>
</gene>
<feature type="transmembrane region" description="Helical" evidence="1">
    <location>
        <begin position="18"/>
        <end position="39"/>
    </location>
</feature>
<reference evidence="2 3" key="1">
    <citation type="submission" date="2015-01" db="EMBL/GenBank/DDBJ databases">
        <title>Lifestyle Evolution in Cyanobacterial Symbionts of Sponges.</title>
        <authorList>
            <person name="Burgsdorf I."/>
            <person name="Slaby B.M."/>
            <person name="Handley K.M."/>
            <person name="Haber M."/>
            <person name="Blom J."/>
            <person name="Marshall C.W."/>
            <person name="Gilbert J.A."/>
            <person name="Hentschel U."/>
            <person name="Steindler L."/>
        </authorList>
    </citation>
    <scope>NUCLEOTIDE SEQUENCE [LARGE SCALE GENOMIC DNA]</scope>
    <source>
        <strain evidence="2">142</strain>
    </source>
</reference>
<evidence type="ECO:0000256" key="1">
    <source>
        <dbReference type="SAM" id="Phobius"/>
    </source>
</evidence>
<keyword evidence="1" id="KW-1133">Transmembrane helix</keyword>
<comment type="caution">
    <text evidence="2">The sequence shown here is derived from an EMBL/GenBank/DDBJ whole genome shotgun (WGS) entry which is preliminary data.</text>
</comment>
<protein>
    <submittedName>
        <fullName evidence="2">Uncharacterized protein</fullName>
    </submittedName>
</protein>
<dbReference type="EMBL" id="JXUO01000231">
    <property type="protein sequence ID" value="KKZ13300.1"/>
    <property type="molecule type" value="Genomic_DNA"/>
</dbReference>
<keyword evidence="1" id="KW-0812">Transmembrane</keyword>
<evidence type="ECO:0000313" key="3">
    <source>
        <dbReference type="Proteomes" id="UP000035054"/>
    </source>
</evidence>
<evidence type="ECO:0000313" key="2">
    <source>
        <dbReference type="EMBL" id="KKZ13300.1"/>
    </source>
</evidence>
<dbReference type="Proteomes" id="UP000035054">
    <property type="component" value="Unassembled WGS sequence"/>
</dbReference>
<accession>A0A6N3X7P7</accession>
<keyword evidence="1" id="KW-0472">Membrane</keyword>
<name>A0A6N3X7P7_9SYNE</name>